<dbReference type="PANTHER" id="PTHR24321:SF8">
    <property type="entry name" value="ESTRADIOL 17-BETA-DEHYDROGENASE 8-RELATED"/>
    <property type="match status" value="1"/>
</dbReference>
<dbReference type="EC" id="1.1.1.-" evidence="4"/>
<dbReference type="InterPro" id="IPR002347">
    <property type="entry name" value="SDR_fam"/>
</dbReference>
<gene>
    <name evidence="4" type="primary">linC1</name>
    <name evidence="4" type="ORF">SRIMR7_00255</name>
</gene>
<dbReference type="Proteomes" id="UP000829494">
    <property type="component" value="Chromosome"/>
</dbReference>
<feature type="region of interest" description="Disordered" evidence="3">
    <location>
        <begin position="1"/>
        <end position="28"/>
    </location>
</feature>
<sequence>MSDIPQEVSPQKMSSRKANPRKANPRKVGLVTGAGSGIGRAAALAFARSGAAVAVLDIDGGTAAETAETIRKDGGDALALTVDIADELSVRTAVGRTVAAYGGLDFAVNNAGMASHHRQLDQMNSEEFERVVHVNLAGAFLCMKYELPLLKGGGAIVNIASNGGLYAIPRAPAYVAAKHGIVGLTKAAAVDYAPDNIRVNAVCPGPTLTPGFEQVAAGTDMIAMQGAITPLGRLATPEEAAAAAVWLCSDAASYVTGIALSVDGGRRA</sequence>
<evidence type="ECO:0000256" key="2">
    <source>
        <dbReference type="ARBA" id="ARBA00023002"/>
    </source>
</evidence>
<dbReference type="PANTHER" id="PTHR24321">
    <property type="entry name" value="DEHYDROGENASES, SHORT CHAIN"/>
    <property type="match status" value="1"/>
</dbReference>
<dbReference type="PRINTS" id="PR00081">
    <property type="entry name" value="GDHRDH"/>
</dbReference>
<name>A0ABY3YWE9_STRRM</name>
<feature type="compositionally biased region" description="Basic residues" evidence="3">
    <location>
        <begin position="14"/>
        <end position="25"/>
    </location>
</feature>
<evidence type="ECO:0000313" key="4">
    <source>
        <dbReference type="EMBL" id="UNZ00564.1"/>
    </source>
</evidence>
<dbReference type="InterPro" id="IPR036291">
    <property type="entry name" value="NAD(P)-bd_dom_sf"/>
</dbReference>
<dbReference type="Pfam" id="PF13561">
    <property type="entry name" value="adh_short_C2"/>
    <property type="match status" value="1"/>
</dbReference>
<reference evidence="4 5" key="1">
    <citation type="submission" date="2022-03" db="EMBL/GenBank/DDBJ databases">
        <title>Complete genome of Streptomyces rimosus ssp. rimosus R7 (=ATCC 10970).</title>
        <authorList>
            <person name="Beganovic S."/>
            <person name="Ruckert C."/>
            <person name="Busche T."/>
            <person name="Kalinowski J."/>
            <person name="Wittmann C."/>
        </authorList>
    </citation>
    <scope>NUCLEOTIDE SEQUENCE [LARGE SCALE GENOMIC DNA]</scope>
    <source>
        <strain evidence="4 5">R7</strain>
    </source>
</reference>
<dbReference type="PROSITE" id="PS00061">
    <property type="entry name" value="ADH_SHORT"/>
    <property type="match status" value="1"/>
</dbReference>
<dbReference type="Gene3D" id="3.40.50.720">
    <property type="entry name" value="NAD(P)-binding Rossmann-like Domain"/>
    <property type="match status" value="1"/>
</dbReference>
<proteinExistence type="inferred from homology"/>
<dbReference type="PRINTS" id="PR00080">
    <property type="entry name" value="SDRFAMILY"/>
</dbReference>
<organism evidence="4 5">
    <name type="scientific">Streptomyces rimosus subsp. rimosus</name>
    <dbReference type="NCBI Taxonomy" id="132474"/>
    <lineage>
        <taxon>Bacteria</taxon>
        <taxon>Bacillati</taxon>
        <taxon>Actinomycetota</taxon>
        <taxon>Actinomycetes</taxon>
        <taxon>Kitasatosporales</taxon>
        <taxon>Streptomycetaceae</taxon>
        <taxon>Streptomyces</taxon>
    </lineage>
</organism>
<dbReference type="EMBL" id="CP094298">
    <property type="protein sequence ID" value="UNZ00564.1"/>
    <property type="molecule type" value="Genomic_DNA"/>
</dbReference>
<dbReference type="GO" id="GO:0016491">
    <property type="term" value="F:oxidoreductase activity"/>
    <property type="evidence" value="ECO:0007669"/>
    <property type="project" value="UniProtKB-KW"/>
</dbReference>
<protein>
    <submittedName>
        <fullName evidence="4">2,5-dichloro-2,5-cyclohexadiene-1,4-diol dehydrogenase</fullName>
        <ecNumber evidence="4">1.1.1.-</ecNumber>
    </submittedName>
</protein>
<comment type="similarity">
    <text evidence="1">Belongs to the short-chain dehydrogenases/reductases (SDR) family.</text>
</comment>
<evidence type="ECO:0000313" key="5">
    <source>
        <dbReference type="Proteomes" id="UP000829494"/>
    </source>
</evidence>
<keyword evidence="2 4" id="KW-0560">Oxidoreductase</keyword>
<dbReference type="SUPFAM" id="SSF51735">
    <property type="entry name" value="NAD(P)-binding Rossmann-fold domains"/>
    <property type="match status" value="1"/>
</dbReference>
<evidence type="ECO:0000256" key="1">
    <source>
        <dbReference type="ARBA" id="ARBA00006484"/>
    </source>
</evidence>
<keyword evidence="5" id="KW-1185">Reference proteome</keyword>
<evidence type="ECO:0000256" key="3">
    <source>
        <dbReference type="SAM" id="MobiDB-lite"/>
    </source>
</evidence>
<dbReference type="CDD" id="cd05233">
    <property type="entry name" value="SDR_c"/>
    <property type="match status" value="1"/>
</dbReference>
<dbReference type="InterPro" id="IPR020904">
    <property type="entry name" value="Sc_DH/Rdtase_CS"/>
</dbReference>
<accession>A0ABY3YWE9</accession>